<organism evidence="3 4">
    <name type="scientific">Aestuariispira insulae</name>
    <dbReference type="NCBI Taxonomy" id="1461337"/>
    <lineage>
        <taxon>Bacteria</taxon>
        <taxon>Pseudomonadati</taxon>
        <taxon>Pseudomonadota</taxon>
        <taxon>Alphaproteobacteria</taxon>
        <taxon>Rhodospirillales</taxon>
        <taxon>Kiloniellaceae</taxon>
        <taxon>Aestuariispira</taxon>
    </lineage>
</organism>
<dbReference type="InterPro" id="IPR000868">
    <property type="entry name" value="Isochorismatase-like_dom"/>
</dbReference>
<dbReference type="Proteomes" id="UP000256845">
    <property type="component" value="Unassembled WGS sequence"/>
</dbReference>
<feature type="domain" description="Isochorismatase-like" evidence="2">
    <location>
        <begin position="44"/>
        <end position="214"/>
    </location>
</feature>
<sequence length="227" mass="24401">MTFVLSMLGGFILFLVIYTAFGVRQMMTPTKRTAIDRSACSNAALMVIDVQTDFTAKTGKDSMKPEVVEQGIAEINRLVIEARAIDMPVIAVRNVQRKPLAKLIARALMGPEGLAGSPGLDLDARLAFTPDADFEKDRGDAFANPALEAWLAEHQVGQLYLAGLDGCYCVALTARGALNRDYAVTILEPAVMTAFPERWEMEKAGLTALGVSVSQAPLDEPARAAAV</sequence>
<gene>
    <name evidence="3" type="ORF">DFP90_102294</name>
</gene>
<dbReference type="GO" id="GO:0016787">
    <property type="term" value="F:hydrolase activity"/>
    <property type="evidence" value="ECO:0007669"/>
    <property type="project" value="UniProtKB-KW"/>
</dbReference>
<evidence type="ECO:0000256" key="1">
    <source>
        <dbReference type="ARBA" id="ARBA00022801"/>
    </source>
</evidence>
<reference evidence="3 4" key="1">
    <citation type="submission" date="2018-07" db="EMBL/GenBank/DDBJ databases">
        <title>Genomic Encyclopedia of Type Strains, Phase III (KMG-III): the genomes of soil and plant-associated and newly described type strains.</title>
        <authorList>
            <person name="Whitman W."/>
        </authorList>
    </citation>
    <scope>NUCLEOTIDE SEQUENCE [LARGE SCALE GENOMIC DNA]</scope>
    <source>
        <strain evidence="3 4">CECT 8488</strain>
    </source>
</reference>
<dbReference type="Gene3D" id="3.40.50.850">
    <property type="entry name" value="Isochorismatase-like"/>
    <property type="match status" value="1"/>
</dbReference>
<dbReference type="AlphaFoldDB" id="A0A3D9HTS5"/>
<evidence type="ECO:0000259" key="2">
    <source>
        <dbReference type="Pfam" id="PF00857"/>
    </source>
</evidence>
<comment type="caution">
    <text evidence="3">The sequence shown here is derived from an EMBL/GenBank/DDBJ whole genome shotgun (WGS) entry which is preliminary data.</text>
</comment>
<dbReference type="PANTHER" id="PTHR43540">
    <property type="entry name" value="PEROXYUREIDOACRYLATE/UREIDOACRYLATE AMIDOHYDROLASE-RELATED"/>
    <property type="match status" value="1"/>
</dbReference>
<dbReference type="CDD" id="cd00431">
    <property type="entry name" value="cysteine_hydrolases"/>
    <property type="match status" value="1"/>
</dbReference>
<evidence type="ECO:0000313" key="4">
    <source>
        <dbReference type="Proteomes" id="UP000256845"/>
    </source>
</evidence>
<dbReference type="InterPro" id="IPR036380">
    <property type="entry name" value="Isochorismatase-like_sf"/>
</dbReference>
<dbReference type="SUPFAM" id="SSF52499">
    <property type="entry name" value="Isochorismatase-like hydrolases"/>
    <property type="match status" value="1"/>
</dbReference>
<dbReference type="OrthoDB" id="9807387at2"/>
<dbReference type="Pfam" id="PF00857">
    <property type="entry name" value="Isochorismatase"/>
    <property type="match status" value="1"/>
</dbReference>
<keyword evidence="1" id="KW-0378">Hydrolase</keyword>
<accession>A0A3D9HTS5</accession>
<name>A0A3D9HTS5_9PROT</name>
<dbReference type="RefSeq" id="WP_115935824.1">
    <property type="nucleotide sequence ID" value="NZ_QRDW01000002.1"/>
</dbReference>
<protein>
    <submittedName>
        <fullName evidence="3">Nicotinamidase-related amidase</fullName>
    </submittedName>
</protein>
<keyword evidence="4" id="KW-1185">Reference proteome</keyword>
<proteinExistence type="predicted"/>
<evidence type="ECO:0000313" key="3">
    <source>
        <dbReference type="EMBL" id="RED52276.1"/>
    </source>
</evidence>
<dbReference type="EMBL" id="QRDW01000002">
    <property type="protein sequence ID" value="RED52276.1"/>
    <property type="molecule type" value="Genomic_DNA"/>
</dbReference>
<dbReference type="InterPro" id="IPR050272">
    <property type="entry name" value="Isochorismatase-like_hydrls"/>
</dbReference>